<dbReference type="InterPro" id="IPR016032">
    <property type="entry name" value="Sig_transdc_resp-reg_C-effctor"/>
</dbReference>
<keyword evidence="1" id="KW-0805">Transcription regulation</keyword>
<dbReference type="PROSITE" id="PS50043">
    <property type="entry name" value="HTH_LUXR_2"/>
    <property type="match status" value="1"/>
</dbReference>
<accession>A0A6G4V2H4</accession>
<evidence type="ECO:0000256" key="3">
    <source>
        <dbReference type="ARBA" id="ARBA00023163"/>
    </source>
</evidence>
<dbReference type="InterPro" id="IPR000792">
    <property type="entry name" value="Tscrpt_reg_LuxR_C"/>
</dbReference>
<dbReference type="PANTHER" id="PTHR44688">
    <property type="entry name" value="DNA-BINDING TRANSCRIPTIONAL ACTIVATOR DEVR_DOSR"/>
    <property type="match status" value="1"/>
</dbReference>
<keyword evidence="6" id="KW-1185">Reference proteome</keyword>
<dbReference type="GO" id="GO:0003677">
    <property type="term" value="F:DNA binding"/>
    <property type="evidence" value="ECO:0007669"/>
    <property type="project" value="UniProtKB-KW"/>
</dbReference>
<proteinExistence type="predicted"/>
<gene>
    <name evidence="5" type="ORF">G5C60_10475</name>
</gene>
<dbReference type="Proteomes" id="UP000472335">
    <property type="component" value="Unassembled WGS sequence"/>
</dbReference>
<evidence type="ECO:0000313" key="5">
    <source>
        <dbReference type="EMBL" id="NGO08063.1"/>
    </source>
</evidence>
<protein>
    <submittedName>
        <fullName evidence="5">Response regulator transcription factor</fullName>
    </submittedName>
</protein>
<reference evidence="5 6" key="1">
    <citation type="submission" date="2020-02" db="EMBL/GenBank/DDBJ databases">
        <title>Whole-genome analyses of novel actinobacteria.</title>
        <authorList>
            <person name="Sahin N."/>
            <person name="Gencbay T."/>
        </authorList>
    </citation>
    <scope>NUCLEOTIDE SEQUENCE [LARGE SCALE GENOMIC DNA]</scope>
    <source>
        <strain evidence="5 6">HC44</strain>
    </source>
</reference>
<dbReference type="Pfam" id="PF00196">
    <property type="entry name" value="GerE"/>
    <property type="match status" value="1"/>
</dbReference>
<keyword evidence="3" id="KW-0804">Transcription</keyword>
<dbReference type="CDD" id="cd06170">
    <property type="entry name" value="LuxR_C_like"/>
    <property type="match status" value="1"/>
</dbReference>
<dbReference type="SMART" id="SM00421">
    <property type="entry name" value="HTH_LUXR"/>
    <property type="match status" value="1"/>
</dbReference>
<evidence type="ECO:0000259" key="4">
    <source>
        <dbReference type="PROSITE" id="PS50043"/>
    </source>
</evidence>
<sequence>MAAMAGVVGGAVTALRGRQRLQEQLDVVSLALENSSAAVAYTSPDSTEPTVTPPAAALLDDLREGGDILYRILRDTEPSVAESRRSYLVRKRDGANDVLNCTVRSVPGQPGAEVMELSLESAEPRYTNQGRPSLSNRESDVARMVAAGLSDREIAEQLTLSVYTVRQHMKSIYTKLEISSRVQLTRVLFGRTARAEPPRR</sequence>
<evidence type="ECO:0000313" key="6">
    <source>
        <dbReference type="Proteomes" id="UP000472335"/>
    </source>
</evidence>
<dbReference type="AlphaFoldDB" id="A0A6G4V2H4"/>
<feature type="domain" description="HTH luxR-type" evidence="4">
    <location>
        <begin position="127"/>
        <end position="192"/>
    </location>
</feature>
<dbReference type="PANTHER" id="PTHR44688:SF16">
    <property type="entry name" value="DNA-BINDING TRANSCRIPTIONAL ACTIVATOR DEVR_DOSR"/>
    <property type="match status" value="1"/>
</dbReference>
<dbReference type="Gene3D" id="1.10.10.10">
    <property type="entry name" value="Winged helix-like DNA-binding domain superfamily/Winged helix DNA-binding domain"/>
    <property type="match status" value="1"/>
</dbReference>
<dbReference type="GO" id="GO:0006355">
    <property type="term" value="P:regulation of DNA-templated transcription"/>
    <property type="evidence" value="ECO:0007669"/>
    <property type="project" value="InterPro"/>
</dbReference>
<dbReference type="InterPro" id="IPR036388">
    <property type="entry name" value="WH-like_DNA-bd_sf"/>
</dbReference>
<dbReference type="PRINTS" id="PR00038">
    <property type="entry name" value="HTHLUXR"/>
</dbReference>
<evidence type="ECO:0000256" key="2">
    <source>
        <dbReference type="ARBA" id="ARBA00023125"/>
    </source>
</evidence>
<comment type="caution">
    <text evidence="5">The sequence shown here is derived from an EMBL/GenBank/DDBJ whole genome shotgun (WGS) entry which is preliminary data.</text>
</comment>
<dbReference type="SUPFAM" id="SSF46894">
    <property type="entry name" value="C-terminal effector domain of the bipartite response regulators"/>
    <property type="match status" value="1"/>
</dbReference>
<name>A0A6G4V2H4_9ACTN</name>
<organism evidence="5 6">
    <name type="scientific">Streptomyces scabichelini</name>
    <dbReference type="NCBI Taxonomy" id="2711217"/>
    <lineage>
        <taxon>Bacteria</taxon>
        <taxon>Bacillati</taxon>
        <taxon>Actinomycetota</taxon>
        <taxon>Actinomycetes</taxon>
        <taxon>Kitasatosporales</taxon>
        <taxon>Streptomycetaceae</taxon>
        <taxon>Streptomyces</taxon>
    </lineage>
</organism>
<evidence type="ECO:0000256" key="1">
    <source>
        <dbReference type="ARBA" id="ARBA00023015"/>
    </source>
</evidence>
<dbReference type="EMBL" id="JAAKZY010000024">
    <property type="protein sequence ID" value="NGO08063.1"/>
    <property type="molecule type" value="Genomic_DNA"/>
</dbReference>
<keyword evidence="2" id="KW-0238">DNA-binding</keyword>